<feature type="non-terminal residue" evidence="1">
    <location>
        <position position="87"/>
    </location>
</feature>
<protein>
    <submittedName>
        <fullName evidence="1">Uncharacterized protein</fullName>
    </submittedName>
</protein>
<dbReference type="EMBL" id="BTRK01000004">
    <property type="protein sequence ID" value="GMR45766.1"/>
    <property type="molecule type" value="Genomic_DNA"/>
</dbReference>
<gene>
    <name evidence="1" type="ORF">PMAYCL1PPCAC_15961</name>
</gene>
<comment type="caution">
    <text evidence="1">The sequence shown here is derived from an EMBL/GenBank/DDBJ whole genome shotgun (WGS) entry which is preliminary data.</text>
</comment>
<name>A0AAN5HZ88_9BILA</name>
<evidence type="ECO:0000313" key="1">
    <source>
        <dbReference type="EMBL" id="GMR45766.1"/>
    </source>
</evidence>
<organism evidence="1 2">
    <name type="scientific">Pristionchus mayeri</name>
    <dbReference type="NCBI Taxonomy" id="1317129"/>
    <lineage>
        <taxon>Eukaryota</taxon>
        <taxon>Metazoa</taxon>
        <taxon>Ecdysozoa</taxon>
        <taxon>Nematoda</taxon>
        <taxon>Chromadorea</taxon>
        <taxon>Rhabditida</taxon>
        <taxon>Rhabditina</taxon>
        <taxon>Diplogasteromorpha</taxon>
        <taxon>Diplogasteroidea</taxon>
        <taxon>Neodiplogasteridae</taxon>
        <taxon>Pristionchus</taxon>
    </lineage>
</organism>
<accession>A0AAN5HZ88</accession>
<evidence type="ECO:0000313" key="2">
    <source>
        <dbReference type="Proteomes" id="UP001328107"/>
    </source>
</evidence>
<reference evidence="2" key="1">
    <citation type="submission" date="2022-10" db="EMBL/GenBank/DDBJ databases">
        <title>Genome assembly of Pristionchus species.</title>
        <authorList>
            <person name="Yoshida K."/>
            <person name="Sommer R.J."/>
        </authorList>
    </citation>
    <scope>NUCLEOTIDE SEQUENCE [LARGE SCALE GENOMIC DNA]</scope>
    <source>
        <strain evidence="2">RS5460</strain>
    </source>
</reference>
<dbReference type="AlphaFoldDB" id="A0AAN5HZ88"/>
<proteinExistence type="predicted"/>
<sequence>MVLAVIKSWLQTAFSSRFLLLTNTLTGTAVMATGDFLHQHAQNLRERRELTTDWRRTARITAFSATFAPLDHFYFKWLDNQSMHSGG</sequence>
<keyword evidence="2" id="KW-1185">Reference proteome</keyword>
<dbReference type="Proteomes" id="UP001328107">
    <property type="component" value="Unassembled WGS sequence"/>
</dbReference>